<evidence type="ECO:0000256" key="3">
    <source>
        <dbReference type="ARBA" id="ARBA00022679"/>
    </source>
</evidence>
<comment type="catalytic activity">
    <reaction evidence="7">
        <text>L-threonyl-[protein] + ATP = O-phospho-L-threonyl-[protein] + ADP + H(+)</text>
        <dbReference type="Rhea" id="RHEA:46608"/>
        <dbReference type="Rhea" id="RHEA-COMP:11060"/>
        <dbReference type="Rhea" id="RHEA-COMP:11605"/>
        <dbReference type="ChEBI" id="CHEBI:15378"/>
        <dbReference type="ChEBI" id="CHEBI:30013"/>
        <dbReference type="ChEBI" id="CHEBI:30616"/>
        <dbReference type="ChEBI" id="CHEBI:61977"/>
        <dbReference type="ChEBI" id="CHEBI:456216"/>
        <dbReference type="EC" id="2.7.11.24"/>
    </reaction>
    <physiologicalReaction direction="left-to-right" evidence="7">
        <dbReference type="Rhea" id="RHEA:46609"/>
    </physiologicalReaction>
</comment>
<dbReference type="Proteomes" id="UP000431533">
    <property type="component" value="Unassembled WGS sequence"/>
</dbReference>
<feature type="compositionally biased region" description="Low complexity" evidence="11">
    <location>
        <begin position="238"/>
        <end position="250"/>
    </location>
</feature>
<dbReference type="Pfam" id="PF00069">
    <property type="entry name" value="Pkinase"/>
    <property type="match status" value="1"/>
</dbReference>
<dbReference type="FunFam" id="1.10.510.10:FF:000182">
    <property type="entry name" value="MAP kinase kinase kinase mkh1"/>
    <property type="match status" value="1"/>
</dbReference>
<evidence type="ECO:0000256" key="6">
    <source>
        <dbReference type="ARBA" id="ARBA00022840"/>
    </source>
</evidence>
<evidence type="ECO:0000256" key="5">
    <source>
        <dbReference type="ARBA" id="ARBA00022777"/>
    </source>
</evidence>
<dbReference type="OrthoDB" id="266718at2759"/>
<feature type="compositionally biased region" description="Polar residues" evidence="11">
    <location>
        <begin position="841"/>
        <end position="852"/>
    </location>
</feature>
<feature type="compositionally biased region" description="Polar residues" evidence="11">
    <location>
        <begin position="1125"/>
        <end position="1150"/>
    </location>
</feature>
<evidence type="ECO:0000256" key="10">
    <source>
        <dbReference type="SAM" id="Coils"/>
    </source>
</evidence>
<dbReference type="InterPro" id="IPR017441">
    <property type="entry name" value="Protein_kinase_ATP_BS"/>
</dbReference>
<feature type="region of interest" description="Disordered" evidence="11">
    <location>
        <begin position="780"/>
        <end position="853"/>
    </location>
</feature>
<keyword evidence="14" id="KW-1185">Reference proteome</keyword>
<feature type="compositionally biased region" description="Basic and acidic residues" evidence="11">
    <location>
        <begin position="1267"/>
        <end position="1283"/>
    </location>
</feature>
<dbReference type="SUPFAM" id="SSF56112">
    <property type="entry name" value="Protein kinase-like (PK-like)"/>
    <property type="match status" value="1"/>
</dbReference>
<evidence type="ECO:0000313" key="14">
    <source>
        <dbReference type="Proteomes" id="UP000431533"/>
    </source>
</evidence>
<evidence type="ECO:0000313" key="13">
    <source>
        <dbReference type="EMBL" id="TVY23296.1"/>
    </source>
</evidence>
<dbReference type="GeneID" id="41988062"/>
<feature type="region of interest" description="Disordered" evidence="11">
    <location>
        <begin position="451"/>
        <end position="472"/>
    </location>
</feature>
<dbReference type="EMBL" id="QGMH01000189">
    <property type="protein sequence ID" value="TVY23296.1"/>
    <property type="molecule type" value="Genomic_DNA"/>
</dbReference>
<organism evidence="13 14">
    <name type="scientific">Lachnellula hyalina</name>
    <dbReference type="NCBI Taxonomy" id="1316788"/>
    <lineage>
        <taxon>Eukaryota</taxon>
        <taxon>Fungi</taxon>
        <taxon>Dikarya</taxon>
        <taxon>Ascomycota</taxon>
        <taxon>Pezizomycotina</taxon>
        <taxon>Leotiomycetes</taxon>
        <taxon>Helotiales</taxon>
        <taxon>Lachnaceae</taxon>
        <taxon>Lachnellula</taxon>
    </lineage>
</organism>
<feature type="region of interest" description="Disordered" evidence="11">
    <location>
        <begin position="981"/>
        <end position="1013"/>
    </location>
</feature>
<feature type="compositionally biased region" description="Polar residues" evidence="11">
    <location>
        <begin position="1303"/>
        <end position="1316"/>
    </location>
</feature>
<feature type="region of interest" description="Disordered" evidence="11">
    <location>
        <begin position="61"/>
        <end position="86"/>
    </location>
</feature>
<dbReference type="SMART" id="SM00220">
    <property type="entry name" value="S_TKc"/>
    <property type="match status" value="1"/>
</dbReference>
<sequence>MGGRYLSVADAFVIRRIPATPSSANPSAYRARLRIAIAAPVSIFPSSSSVAITIESAARVSDLDSPTKAGRSPANANANERKNLQGADSFSSLEDAWVTMTSSRPRSSSARSNNSDVNRPSASPRRTPGGPGLTVPDGQGHGLFLNDVPAYNLSSSSNLLVPIYGTASPYPSITASSSPLRPRSRSAAAEPIPSPLFSPNTPYQPSALPMYQPAQAQRVADAAARQYVVPPPPPMSPPAHMGMSGMSGLSIPPPPPRPVTNHSHQHPGVMVPPPPGPPPGGLQSNWQGSWGRSYDSRGFPLPPPNPPSNTQHQAYNPGQSYVNHHPPPLSIPPPPASEHQMSATYIPHGDSFGPGVGIPGFGRQEPSFSRGDSAEFSAVSDSSRTSRNTMDTSLTTPMDEQTSWYIDRERDRPYQTPSTRYPNIHLPEYNSSGPPTATILNPQISNRGLHTTPSFSQHTTSSNFNTPVSPNDAGSQWPMDRVLLWLASNQFSGDWQETFKALNIYGSVFLELGSGHGGRGNFGMMHQQVYPRLAKECSNSGTGWDQAREREEGKRMRRLIRGIVTGRAADFPKSAHVRRESSTANIPSAGTEGTLESSPNLSREIHVSTPSTANPDDESPGKQTFKSTVPGAAARKVSIRSTTLPILHNNSGALVDSDHNQQSRGAHRNALRNIDGDGSRRHSPSASSDAGEGHFRGPAFRVDGSPKSESPGGTFATLHSATTGNLPASPHSAKFGHRACNSTESISSNAAIYGSGVPPGASQALRGGMGGVVGELNLVRNQDNRRHGVDSSRPSPSEPGDRSASMDPPGSAKEPKGLFKHFRKKKKEDGAAPSPDEPNLESPTSPSLSFKPSSFGYGRISNSSETSLNRPSSTFSASEHDQFVGGYKGRRNIPGRTFILATLDGWNYRMCDVSEIDSPTELRSAICANLGIYNIEFAQFFLTDLGRLSAGLDMNFGNQLGLSPSLPLTTPLDEDAYATLNGTRRRSSSSPPASRQNTIKATAPIDRDASAMDQSDALRDRLKHFKYLQESGESQLPESERQAFMELAASEHRAEMERKQKAYMEQKKASKQTQPSGDASFGIVGRNVDFDQPRNSPFEGDKKHDSLFPQRRPPPPPAESATLIKANSLSKKTGQQSRLSITSIDSNGNRFSGGEPAGWTPQDMSEQARRKPVPSSPQASSGIAAALIGMGTRLGGVGHPSPNNPSASSPSKRSPPVSNDQNERGRSAMSTVDFGTSGSGRSSPRSSSGTPGSTTWGKGDTPFSVPDYREEGGVSTGRRERSLSLKIPETSSVAKIREGDTRQAPSPSDLSPNSAHASAGMMVPGNRKSYGPNLDFTEFNIVFENSPKQEEQMDSDDDSDDGLFAVPIASRKLAKKSSMRGNPTTDWNVNGTEQRPTLSISTRSKKTLSVSFSSPQLNSAATASTSRTPEFEDESARSGKRPLRRTPASAEGGWSAESSEDMNAKLLRRESFAREDVWASRPPAEALINHLDDFFPNLDLDQPVLEEGASGSPPVSPIAEQGTLEQLAAAQAGMTIVEPTINTLRTSSSYNDGDTLGSDESTLKALERPGSIQSIAQRNVRRSGGLGRMKSIREVARGAHEANKRFTAPVPKGGPSSAILRRKSTKMFGANIVQIKPQRGSMILPQIPQDTIPKRQATFRWFKGQLIGKGTYGRVYLGMNATTGEFLAVKQVEVSAKAAGNDKDKMREMVAALDQEIDTMQHLDHDNIVQYLGCERKEMSISIFLEYISGGSVGSCLRKHGKFEETVVSSLTRQTLAGLAYLHREGILHRDLKADNILLDLDGTCKISDFGISKKTDNIYGNDATNSMQGSVFWMAPEVVRSQQGYSAKVDIWSLGCVVLEMFAGRRPWSKEETVGAIYKLGSLNEAPPIPDDVALNISPLAVAFMADCFTIVPSERPTADTLLSRHPFCKLDPNYNFLDTDLYAKIRGAY</sequence>
<dbReference type="PROSITE" id="PS00108">
    <property type="entry name" value="PROTEIN_KINASE_ST"/>
    <property type="match status" value="1"/>
</dbReference>
<dbReference type="PANTHER" id="PTHR48016">
    <property type="entry name" value="MAP KINASE KINASE KINASE SSK2-RELATED-RELATED"/>
    <property type="match status" value="1"/>
</dbReference>
<evidence type="ECO:0000256" key="1">
    <source>
        <dbReference type="ARBA" id="ARBA00006529"/>
    </source>
</evidence>
<feature type="compositionally biased region" description="Low complexity" evidence="11">
    <location>
        <begin position="1448"/>
        <end position="1457"/>
    </location>
</feature>
<feature type="compositionally biased region" description="Polar residues" evidence="11">
    <location>
        <begin position="1379"/>
        <end position="1428"/>
    </location>
</feature>
<feature type="compositionally biased region" description="Acidic residues" evidence="11">
    <location>
        <begin position="1352"/>
        <end position="1361"/>
    </location>
</feature>
<evidence type="ECO:0000259" key="12">
    <source>
        <dbReference type="PROSITE" id="PS50011"/>
    </source>
</evidence>
<evidence type="ECO:0000256" key="8">
    <source>
        <dbReference type="ARBA" id="ARBA00048130"/>
    </source>
</evidence>
<feature type="compositionally biased region" description="Low complexity" evidence="11">
    <location>
        <begin position="175"/>
        <end position="191"/>
    </location>
</feature>
<name>A0A8H8QVI2_9HELO</name>
<feature type="compositionally biased region" description="Polar residues" evidence="11">
    <location>
        <begin position="308"/>
        <end position="322"/>
    </location>
</feature>
<evidence type="ECO:0000256" key="2">
    <source>
        <dbReference type="ARBA" id="ARBA00012411"/>
    </source>
</evidence>
<feature type="region of interest" description="Disordered" evidence="11">
    <location>
        <begin position="649"/>
        <end position="739"/>
    </location>
</feature>
<feature type="region of interest" description="Disordered" evidence="11">
    <location>
        <begin position="1052"/>
        <end position="1329"/>
    </location>
</feature>
<feature type="coiled-coil region" evidence="10">
    <location>
        <begin position="1696"/>
        <end position="1723"/>
    </location>
</feature>
<keyword evidence="5 13" id="KW-0418">Kinase</keyword>
<feature type="region of interest" description="Disordered" evidence="11">
    <location>
        <begin position="363"/>
        <end position="434"/>
    </location>
</feature>
<feature type="domain" description="Protein kinase" evidence="12">
    <location>
        <begin position="1661"/>
        <end position="1930"/>
    </location>
</feature>
<evidence type="ECO:0000256" key="9">
    <source>
        <dbReference type="PROSITE-ProRule" id="PRU10141"/>
    </source>
</evidence>
<protein>
    <recommendedName>
        <fullName evidence="2">mitogen-activated protein kinase</fullName>
        <ecNumber evidence="2">2.7.11.24</ecNumber>
    </recommendedName>
</protein>
<dbReference type="InterPro" id="IPR000719">
    <property type="entry name" value="Prot_kinase_dom"/>
</dbReference>
<comment type="catalytic activity">
    <reaction evidence="8">
        <text>L-seryl-[protein] + ATP = O-phospho-L-seryl-[protein] + ADP + H(+)</text>
        <dbReference type="Rhea" id="RHEA:17989"/>
        <dbReference type="Rhea" id="RHEA-COMP:9863"/>
        <dbReference type="Rhea" id="RHEA-COMP:11604"/>
        <dbReference type="ChEBI" id="CHEBI:15378"/>
        <dbReference type="ChEBI" id="CHEBI:29999"/>
        <dbReference type="ChEBI" id="CHEBI:30616"/>
        <dbReference type="ChEBI" id="CHEBI:83421"/>
        <dbReference type="ChEBI" id="CHEBI:456216"/>
        <dbReference type="EC" id="2.7.11.24"/>
    </reaction>
    <physiologicalReaction direction="left-to-right" evidence="8">
        <dbReference type="Rhea" id="RHEA:17990"/>
    </physiologicalReaction>
</comment>
<feature type="region of interest" description="Disordered" evidence="11">
    <location>
        <begin position="173"/>
        <end position="197"/>
    </location>
</feature>
<dbReference type="InterPro" id="IPR050538">
    <property type="entry name" value="MAP_kinase_kinase_kinase"/>
</dbReference>
<feature type="binding site" evidence="9">
    <location>
        <position position="1690"/>
    </location>
    <ligand>
        <name>ATP</name>
        <dbReference type="ChEBI" id="CHEBI:30616"/>
    </ligand>
</feature>
<dbReference type="GO" id="GO:0005524">
    <property type="term" value="F:ATP binding"/>
    <property type="evidence" value="ECO:0007669"/>
    <property type="project" value="UniProtKB-UniRule"/>
</dbReference>
<proteinExistence type="inferred from homology"/>
<feature type="compositionally biased region" description="Polar residues" evidence="11">
    <location>
        <begin position="717"/>
        <end position="726"/>
    </location>
</feature>
<feature type="compositionally biased region" description="Polar residues" evidence="11">
    <location>
        <begin position="379"/>
        <end position="404"/>
    </location>
</feature>
<feature type="compositionally biased region" description="Low complexity" evidence="11">
    <location>
        <begin position="102"/>
        <end position="119"/>
    </location>
</feature>
<dbReference type="PROSITE" id="PS00107">
    <property type="entry name" value="PROTEIN_KINASE_ATP"/>
    <property type="match status" value="1"/>
</dbReference>
<keyword evidence="6 9" id="KW-0067">ATP-binding</keyword>
<evidence type="ECO:0000256" key="4">
    <source>
        <dbReference type="ARBA" id="ARBA00022741"/>
    </source>
</evidence>
<feature type="compositionally biased region" description="Basic and acidic residues" evidence="11">
    <location>
        <begin position="1052"/>
        <end position="1068"/>
    </location>
</feature>
<feature type="region of interest" description="Disordered" evidence="11">
    <location>
        <begin position="1345"/>
        <end position="1461"/>
    </location>
</feature>
<comment type="caution">
    <text evidence="13">The sequence shown here is derived from an EMBL/GenBank/DDBJ whole genome shotgun (WGS) entry which is preliminary data.</text>
</comment>
<evidence type="ECO:0000256" key="11">
    <source>
        <dbReference type="SAM" id="MobiDB-lite"/>
    </source>
</evidence>
<dbReference type="RefSeq" id="XP_031002084.1">
    <property type="nucleotide sequence ID" value="XM_031152789.1"/>
</dbReference>
<dbReference type="PANTHER" id="PTHR48016:SF48">
    <property type="entry name" value="SERINE_THREONINE-PROTEIN KINASE BCK1_SLK1_SSP31"/>
    <property type="match status" value="1"/>
</dbReference>
<feature type="region of interest" description="Disordered" evidence="11">
    <location>
        <begin position="571"/>
        <end position="636"/>
    </location>
</feature>
<dbReference type="PROSITE" id="PS50011">
    <property type="entry name" value="PROTEIN_KINASE_DOM"/>
    <property type="match status" value="1"/>
</dbReference>
<feature type="region of interest" description="Disordered" evidence="11">
    <location>
        <begin position="98"/>
        <end position="141"/>
    </location>
</feature>
<dbReference type="EC" id="2.7.11.24" evidence="2"/>
<accession>A0A8H8QVI2</accession>
<dbReference type="Gene3D" id="1.10.510.10">
    <property type="entry name" value="Transferase(Phosphotransferase) domain 1"/>
    <property type="match status" value="1"/>
</dbReference>
<dbReference type="FunFam" id="3.30.200.20:FF:000387">
    <property type="entry name" value="Serine/threonine-protein kinase STE11"/>
    <property type="match status" value="1"/>
</dbReference>
<evidence type="ECO:0000256" key="7">
    <source>
        <dbReference type="ARBA" id="ARBA00047919"/>
    </source>
</evidence>
<feature type="compositionally biased region" description="Pro residues" evidence="11">
    <location>
        <begin position="270"/>
        <end position="280"/>
    </location>
</feature>
<comment type="similarity">
    <text evidence="1">Belongs to the protein kinase superfamily. STE Ser/Thr protein kinase family. MAP kinase kinase kinase subfamily.</text>
</comment>
<keyword evidence="4 9" id="KW-0547">Nucleotide-binding</keyword>
<dbReference type="InterPro" id="IPR008271">
    <property type="entry name" value="Ser/Thr_kinase_AS"/>
</dbReference>
<dbReference type="GO" id="GO:0004707">
    <property type="term" value="F:MAP kinase activity"/>
    <property type="evidence" value="ECO:0007669"/>
    <property type="project" value="UniProtKB-EC"/>
</dbReference>
<feature type="compositionally biased region" description="Low complexity" evidence="11">
    <location>
        <begin position="1200"/>
        <end position="1219"/>
    </location>
</feature>
<keyword evidence="3" id="KW-0808">Transferase</keyword>
<dbReference type="GO" id="GO:0000196">
    <property type="term" value="P:cell integrity MAPK cascade"/>
    <property type="evidence" value="ECO:0007669"/>
    <property type="project" value="UniProtKB-ARBA"/>
</dbReference>
<gene>
    <name evidence="13" type="primary">mkh1</name>
    <name evidence="13" type="ORF">LHYA1_G007864</name>
</gene>
<dbReference type="InterPro" id="IPR011009">
    <property type="entry name" value="Kinase-like_dom_sf"/>
</dbReference>
<feature type="compositionally biased region" description="Low complexity" evidence="11">
    <location>
        <begin position="1235"/>
        <end position="1255"/>
    </location>
</feature>
<feature type="region of interest" description="Disordered" evidence="11">
    <location>
        <begin position="231"/>
        <end position="328"/>
    </location>
</feature>
<reference evidence="13 14" key="1">
    <citation type="submission" date="2018-05" db="EMBL/GenBank/DDBJ databases">
        <title>Genome sequencing and assembly of the regulated plant pathogen Lachnellula willkommii and related sister species for the development of diagnostic species identification markers.</title>
        <authorList>
            <person name="Giroux E."/>
            <person name="Bilodeau G."/>
        </authorList>
    </citation>
    <scope>NUCLEOTIDE SEQUENCE [LARGE SCALE GENOMIC DNA]</scope>
    <source>
        <strain evidence="13 14">CBS 185.66</strain>
    </source>
</reference>
<keyword evidence="10" id="KW-0175">Coiled coil</keyword>
<dbReference type="GO" id="GO:0004709">
    <property type="term" value="F:MAP kinase kinase kinase activity"/>
    <property type="evidence" value="ECO:0007669"/>
    <property type="project" value="UniProtKB-ARBA"/>
</dbReference>